<dbReference type="AlphaFoldDB" id="A0A6C0ILX5"/>
<name>A0A6C0ILX5_9ZZZZ</name>
<proteinExistence type="predicted"/>
<sequence>MSIMMQTAPETFNIESSDPYDETEISSLYDNSETYDGDYGWIEVGGKGDNMSIESTDQISVSNRRTKIKRAIDEMKKMDPAYNVILTKSGDKKTEFYASCAIPGAIIRDATTGIQYREDRVGSVREGLYFKVSYNGIYGNGQTLFYNGPGEYESHFGVQVDEQLKNEWTEKNRALKRQLGLM</sequence>
<feature type="region of interest" description="Disordered" evidence="1">
    <location>
        <begin position="1"/>
        <end position="20"/>
    </location>
</feature>
<evidence type="ECO:0000256" key="1">
    <source>
        <dbReference type="SAM" id="MobiDB-lite"/>
    </source>
</evidence>
<dbReference type="EMBL" id="MN740217">
    <property type="protein sequence ID" value="QHT94221.1"/>
    <property type="molecule type" value="Genomic_DNA"/>
</dbReference>
<reference evidence="2" key="1">
    <citation type="journal article" date="2020" name="Nature">
        <title>Giant virus diversity and host interactions through global metagenomics.</title>
        <authorList>
            <person name="Schulz F."/>
            <person name="Roux S."/>
            <person name="Paez-Espino D."/>
            <person name="Jungbluth S."/>
            <person name="Walsh D.A."/>
            <person name="Denef V.J."/>
            <person name="McMahon K.D."/>
            <person name="Konstantinidis K.T."/>
            <person name="Eloe-Fadrosh E.A."/>
            <person name="Kyrpides N.C."/>
            <person name="Woyke T."/>
        </authorList>
    </citation>
    <scope>NUCLEOTIDE SEQUENCE</scope>
    <source>
        <strain evidence="2">GVMAG-M-3300024258-28</strain>
    </source>
</reference>
<organism evidence="2">
    <name type="scientific">viral metagenome</name>
    <dbReference type="NCBI Taxonomy" id="1070528"/>
    <lineage>
        <taxon>unclassified sequences</taxon>
        <taxon>metagenomes</taxon>
        <taxon>organismal metagenomes</taxon>
    </lineage>
</organism>
<evidence type="ECO:0000313" key="2">
    <source>
        <dbReference type="EMBL" id="QHT94221.1"/>
    </source>
</evidence>
<accession>A0A6C0ILX5</accession>
<protein>
    <submittedName>
        <fullName evidence="2">Uncharacterized protein</fullName>
    </submittedName>
</protein>
<feature type="compositionally biased region" description="Polar residues" evidence="1">
    <location>
        <begin position="1"/>
        <end position="16"/>
    </location>
</feature>